<sequence>MIPNFMSLRVLVSWDGILLRTEPLSFIDRSRAPNDDRQNEAWDMVHGLLLLSGGQLFHAPILSPVKCQRILDVGTGTGSWAIDIAQIYPTTQIIGTDISPIQPSFVPTNVSFQLDDAQLPWTFPSHHFDFVHLRGLVGAIRDWPFLYAQVYRCLKPGGWFEHRDFSVEPQSETGSLPEQSPLHSWQDVLAAASRKSGKTFRVVDDGANVAWFKAAGFTKIKEERSIVPIGSWHEDPELKIMGGILEAAMEQSVEGCGVYILTKLLDWSAAEARAFLIQVKAALRDSSSARLYLEM</sequence>
<dbReference type="OrthoDB" id="2013972at2759"/>
<evidence type="ECO:0008006" key="4">
    <source>
        <dbReference type="Google" id="ProtNLM"/>
    </source>
</evidence>
<dbReference type="EMBL" id="CALLCH030000002">
    <property type="protein sequence ID" value="CAI4211529.1"/>
    <property type="molecule type" value="Genomic_DNA"/>
</dbReference>
<organism evidence="2 3">
    <name type="scientific">Parascedosporium putredinis</name>
    <dbReference type="NCBI Taxonomy" id="1442378"/>
    <lineage>
        <taxon>Eukaryota</taxon>
        <taxon>Fungi</taxon>
        <taxon>Dikarya</taxon>
        <taxon>Ascomycota</taxon>
        <taxon>Pezizomycotina</taxon>
        <taxon>Sordariomycetes</taxon>
        <taxon>Hypocreomycetidae</taxon>
        <taxon>Microascales</taxon>
        <taxon>Microascaceae</taxon>
        <taxon>Parascedosporium</taxon>
    </lineage>
</organism>
<dbReference type="InterPro" id="IPR029063">
    <property type="entry name" value="SAM-dependent_MTases_sf"/>
</dbReference>
<protein>
    <recommendedName>
        <fullName evidence="4">S-adenosyl-L-methionine-dependent methyltransferase</fullName>
    </recommendedName>
</protein>
<reference evidence="2" key="1">
    <citation type="submission" date="2022-11" db="EMBL/GenBank/DDBJ databases">
        <authorList>
            <person name="Scott C."/>
            <person name="Bruce N."/>
        </authorList>
    </citation>
    <scope>NUCLEOTIDE SEQUENCE</scope>
</reference>
<keyword evidence="3" id="KW-1185">Reference proteome</keyword>
<gene>
    <name evidence="2" type="ORF">PPNO1_LOCUS1311</name>
</gene>
<evidence type="ECO:0000313" key="2">
    <source>
        <dbReference type="EMBL" id="CAI4211529.1"/>
    </source>
</evidence>
<dbReference type="GO" id="GO:0008168">
    <property type="term" value="F:methyltransferase activity"/>
    <property type="evidence" value="ECO:0007669"/>
    <property type="project" value="TreeGrafter"/>
</dbReference>
<comment type="similarity">
    <text evidence="1">Belongs to the methyltransferase superfamily. LaeA methyltransferase family.</text>
</comment>
<dbReference type="PANTHER" id="PTHR43591:SF24">
    <property type="entry name" value="2-METHOXY-6-POLYPRENYL-1,4-BENZOQUINOL METHYLASE, MITOCHONDRIAL"/>
    <property type="match status" value="1"/>
</dbReference>
<evidence type="ECO:0000256" key="1">
    <source>
        <dbReference type="ARBA" id="ARBA00038158"/>
    </source>
</evidence>
<dbReference type="AlphaFoldDB" id="A0A9P1GWC0"/>
<dbReference type="PANTHER" id="PTHR43591">
    <property type="entry name" value="METHYLTRANSFERASE"/>
    <property type="match status" value="1"/>
</dbReference>
<name>A0A9P1GWC0_9PEZI</name>
<dbReference type="CDD" id="cd02440">
    <property type="entry name" value="AdoMet_MTases"/>
    <property type="match status" value="1"/>
</dbReference>
<accession>A0A9P1GWC0</accession>
<dbReference type="SUPFAM" id="SSF53335">
    <property type="entry name" value="S-adenosyl-L-methionine-dependent methyltransferases"/>
    <property type="match status" value="1"/>
</dbReference>
<dbReference type="Pfam" id="PF13489">
    <property type="entry name" value="Methyltransf_23"/>
    <property type="match status" value="1"/>
</dbReference>
<comment type="caution">
    <text evidence="2">The sequence shown here is derived from an EMBL/GenBank/DDBJ whole genome shotgun (WGS) entry which is preliminary data.</text>
</comment>
<proteinExistence type="inferred from homology"/>
<dbReference type="Proteomes" id="UP000838763">
    <property type="component" value="Unassembled WGS sequence"/>
</dbReference>
<evidence type="ECO:0000313" key="3">
    <source>
        <dbReference type="Proteomes" id="UP000838763"/>
    </source>
</evidence>
<dbReference type="Gene3D" id="3.40.50.150">
    <property type="entry name" value="Vaccinia Virus protein VP39"/>
    <property type="match status" value="1"/>
</dbReference>